<evidence type="ECO:0000313" key="1">
    <source>
        <dbReference type="EMBL" id="OXU19364.1"/>
    </source>
</evidence>
<reference evidence="1 2" key="1">
    <citation type="journal article" date="2017" name="Curr. Biol.">
        <title>The Evolution of Venom by Co-option of Single-Copy Genes.</title>
        <authorList>
            <person name="Martinson E.O."/>
            <person name="Mrinalini"/>
            <person name="Kelkar Y.D."/>
            <person name="Chang C.H."/>
            <person name="Werren J.H."/>
        </authorList>
    </citation>
    <scope>NUCLEOTIDE SEQUENCE [LARGE SCALE GENOMIC DNA]</scope>
    <source>
        <strain evidence="1 2">Alberta</strain>
        <tissue evidence="1">Whole body</tissue>
    </source>
</reference>
<dbReference type="AlphaFoldDB" id="A0A232ELX9"/>
<protein>
    <submittedName>
        <fullName evidence="1">Uncharacterized protein</fullName>
    </submittedName>
</protein>
<accession>A0A232ELX9</accession>
<evidence type="ECO:0000313" key="2">
    <source>
        <dbReference type="Proteomes" id="UP000215335"/>
    </source>
</evidence>
<dbReference type="Proteomes" id="UP000215335">
    <property type="component" value="Unassembled WGS sequence"/>
</dbReference>
<gene>
    <name evidence="1" type="ORF">TSAR_008277</name>
</gene>
<dbReference type="EMBL" id="NNAY01003465">
    <property type="protein sequence ID" value="OXU19364.1"/>
    <property type="molecule type" value="Genomic_DNA"/>
</dbReference>
<name>A0A232ELX9_9HYME</name>
<organism evidence="1 2">
    <name type="scientific">Trichomalopsis sarcophagae</name>
    <dbReference type="NCBI Taxonomy" id="543379"/>
    <lineage>
        <taxon>Eukaryota</taxon>
        <taxon>Metazoa</taxon>
        <taxon>Ecdysozoa</taxon>
        <taxon>Arthropoda</taxon>
        <taxon>Hexapoda</taxon>
        <taxon>Insecta</taxon>
        <taxon>Pterygota</taxon>
        <taxon>Neoptera</taxon>
        <taxon>Endopterygota</taxon>
        <taxon>Hymenoptera</taxon>
        <taxon>Apocrita</taxon>
        <taxon>Proctotrupomorpha</taxon>
        <taxon>Chalcidoidea</taxon>
        <taxon>Pteromalidae</taxon>
        <taxon>Pteromalinae</taxon>
        <taxon>Trichomalopsis</taxon>
    </lineage>
</organism>
<comment type="caution">
    <text evidence="1">The sequence shown here is derived from an EMBL/GenBank/DDBJ whole genome shotgun (WGS) entry which is preliminary data.</text>
</comment>
<keyword evidence="2" id="KW-1185">Reference proteome</keyword>
<sequence length="95" mass="10997">MVLATGNQDMLRIARILADKGEFKYALDVLKNVHLDQPGEIMKARIYFAAAIKLTRSVEFLYRPTDEMKEKQQYYLNAAFNHLRNAELMKEDTTG</sequence>
<proteinExistence type="predicted"/>